<keyword evidence="3" id="KW-1185">Reference proteome</keyword>
<sequence>MKFIITGLVSLVWCLPVIAQSPSVNTKTDMQKYLLEYDPAVLRIKGNSLPIGIVVISDKGQKTQTKGFLNGVDNWSKYKIEVDSGNYSNGKIKINGNWKVYKKGDSLTVNVYTK</sequence>
<evidence type="ECO:0000313" key="2">
    <source>
        <dbReference type="EMBL" id="KIO74720.1"/>
    </source>
</evidence>
<name>A0A0D0GEV1_9SPHI</name>
<dbReference type="EMBL" id="JXRA01000146">
    <property type="protein sequence ID" value="KIO74720.1"/>
    <property type="molecule type" value="Genomic_DNA"/>
</dbReference>
<gene>
    <name evidence="2" type="ORF">TH53_24930</name>
</gene>
<keyword evidence="1" id="KW-0732">Signal</keyword>
<dbReference type="AlphaFoldDB" id="A0A0D0GEV1"/>
<dbReference type="Proteomes" id="UP000032049">
    <property type="component" value="Unassembled WGS sequence"/>
</dbReference>
<organism evidence="2 3">
    <name type="scientific">Pedobacter lusitanus</name>
    <dbReference type="NCBI Taxonomy" id="1503925"/>
    <lineage>
        <taxon>Bacteria</taxon>
        <taxon>Pseudomonadati</taxon>
        <taxon>Bacteroidota</taxon>
        <taxon>Sphingobacteriia</taxon>
        <taxon>Sphingobacteriales</taxon>
        <taxon>Sphingobacteriaceae</taxon>
        <taxon>Pedobacter</taxon>
    </lineage>
</organism>
<accession>A0A0D0GEV1</accession>
<proteinExistence type="predicted"/>
<feature type="signal peptide" evidence="1">
    <location>
        <begin position="1"/>
        <end position="19"/>
    </location>
</feature>
<protein>
    <submittedName>
        <fullName evidence="2">Uncharacterized protein</fullName>
    </submittedName>
</protein>
<dbReference type="RefSeq" id="WP_041886916.1">
    <property type="nucleotide sequence ID" value="NZ_JXRA01000146.1"/>
</dbReference>
<dbReference type="OrthoDB" id="9819070at2"/>
<evidence type="ECO:0000313" key="3">
    <source>
        <dbReference type="Proteomes" id="UP000032049"/>
    </source>
</evidence>
<reference evidence="2 3" key="1">
    <citation type="submission" date="2015-01" db="EMBL/GenBank/DDBJ databases">
        <title>Draft genome sequence of Pedobacter sp. NL19 isolated from sludge of an effluent treatment pond in an abandoned uranium mine.</title>
        <authorList>
            <person name="Santos T."/>
            <person name="Caetano T."/>
            <person name="Covas C."/>
            <person name="Cruz A."/>
            <person name="Mendo S."/>
        </authorList>
    </citation>
    <scope>NUCLEOTIDE SEQUENCE [LARGE SCALE GENOMIC DNA]</scope>
    <source>
        <strain evidence="2 3">NL19</strain>
    </source>
</reference>
<evidence type="ECO:0000256" key="1">
    <source>
        <dbReference type="SAM" id="SignalP"/>
    </source>
</evidence>
<dbReference type="STRING" id="1503925.TH53_24930"/>
<feature type="chain" id="PRO_5002210587" evidence="1">
    <location>
        <begin position="20"/>
        <end position="114"/>
    </location>
</feature>
<feature type="non-terminal residue" evidence="2">
    <location>
        <position position="114"/>
    </location>
</feature>
<comment type="caution">
    <text evidence="2">The sequence shown here is derived from an EMBL/GenBank/DDBJ whole genome shotgun (WGS) entry which is preliminary data.</text>
</comment>